<accession>A0A1H7X395</accession>
<dbReference type="GO" id="GO:0004458">
    <property type="term" value="F:D-lactate dehydrogenase (cytochrome) activity"/>
    <property type="evidence" value="ECO:0007669"/>
    <property type="project" value="UniProtKB-EC"/>
</dbReference>
<evidence type="ECO:0000256" key="3">
    <source>
        <dbReference type="ARBA" id="ARBA00022630"/>
    </source>
</evidence>
<dbReference type="InterPro" id="IPR016166">
    <property type="entry name" value="FAD-bd_PCMH"/>
</dbReference>
<evidence type="ECO:0000313" key="10">
    <source>
        <dbReference type="Proteomes" id="UP000199664"/>
    </source>
</evidence>
<protein>
    <recommendedName>
        <fullName evidence="7">D-lactate dehydrogenase (cytochrome)</fullName>
        <ecNumber evidence="7">1.1.2.4</ecNumber>
    </recommendedName>
</protein>
<organism evidence="9 10">
    <name type="scientific">Bosea lupini</name>
    <dbReference type="NCBI Taxonomy" id="1036779"/>
    <lineage>
        <taxon>Bacteria</taxon>
        <taxon>Pseudomonadati</taxon>
        <taxon>Pseudomonadota</taxon>
        <taxon>Alphaproteobacteria</taxon>
        <taxon>Hyphomicrobiales</taxon>
        <taxon>Boseaceae</taxon>
        <taxon>Bosea</taxon>
    </lineage>
</organism>
<dbReference type="PANTHER" id="PTHR11748:SF111">
    <property type="entry name" value="D-LACTATE DEHYDROGENASE, MITOCHONDRIAL-RELATED"/>
    <property type="match status" value="1"/>
</dbReference>
<evidence type="ECO:0000256" key="2">
    <source>
        <dbReference type="ARBA" id="ARBA00008000"/>
    </source>
</evidence>
<dbReference type="FunFam" id="3.30.465.10:FF:000014">
    <property type="entry name" value="D-lactate dehydrogenase (Cytochrome), putative"/>
    <property type="match status" value="1"/>
</dbReference>
<evidence type="ECO:0000256" key="4">
    <source>
        <dbReference type="ARBA" id="ARBA00022827"/>
    </source>
</evidence>
<dbReference type="InterPro" id="IPR016171">
    <property type="entry name" value="Vanillyl_alc_oxidase_C-sub2"/>
</dbReference>
<gene>
    <name evidence="9" type="ORF">SAMN04515666_109127</name>
</gene>
<dbReference type="Pfam" id="PF02913">
    <property type="entry name" value="FAD-oxidase_C"/>
    <property type="match status" value="1"/>
</dbReference>
<keyword evidence="6" id="KW-0560">Oxidoreductase</keyword>
<dbReference type="InterPro" id="IPR004113">
    <property type="entry name" value="FAD-bd_oxidored_4_C"/>
</dbReference>
<feature type="domain" description="FAD-binding PCMH-type" evidence="8">
    <location>
        <begin position="58"/>
        <end position="235"/>
    </location>
</feature>
<dbReference type="FunFam" id="1.10.45.10:FF:000001">
    <property type="entry name" value="D-lactate dehydrogenase mitochondrial"/>
    <property type="match status" value="1"/>
</dbReference>
<dbReference type="RefSeq" id="WP_244543981.1">
    <property type="nucleotide sequence ID" value="NZ_FOAN01000009.1"/>
</dbReference>
<name>A0A1H7X395_9HYPH</name>
<dbReference type="SUPFAM" id="SSF55103">
    <property type="entry name" value="FAD-linked oxidases, C-terminal domain"/>
    <property type="match status" value="1"/>
</dbReference>
<sequence length="479" mass="51007">MTMPSTASVPHHAPAAELPPSPQAVAALTQALAALFGNRLVTSLAVRQQHGHTLTWIPNQPPDAVVYPESTEEVASIVKLCAQHGVPAIAFGTGTSLEGHVNAPFGGVCIDMSQMKRVVAVHAEDLDCTVEPGITRKELNEHLRDQGLFFPIDPGADASIGGMAATRASGTNAVRYGTMKDNVIALTAVMADGSIVKTASRARKSSAGYDLTRLLVGSEGTLGIITEVTLKLHGIPEAMSAGVCSFPSVKAACDATIMTIQSGLPVARIELVDDVMMRGVNLHSKLGLPETTMLFVEFHGSEEGVKEQAERFGEIAAEFGGGAFDWATRPEDRTKLWQARHDAYWAARALRPGAESVATDVCVPISRLAECVDETKRDIEASGLIAPIVGHVGDGNFHTQPLVDLNDPDEIVRCEAFIDRLVKRALAMEGTCTGEHGVGQKKMKYLTIEHSPAALATMRLIKRALDPQNILNPGKIIAL</sequence>
<dbReference type="Proteomes" id="UP000199664">
    <property type="component" value="Unassembled WGS sequence"/>
</dbReference>
<keyword evidence="4" id="KW-0274">FAD</keyword>
<dbReference type="SUPFAM" id="SSF56176">
    <property type="entry name" value="FAD-binding/transporter-associated domain-like"/>
    <property type="match status" value="1"/>
</dbReference>
<proteinExistence type="inferred from homology"/>
<dbReference type="STRING" id="1036779.SAMN04515666_109127"/>
<evidence type="ECO:0000256" key="6">
    <source>
        <dbReference type="ARBA" id="ARBA00023002"/>
    </source>
</evidence>
<dbReference type="PANTHER" id="PTHR11748">
    <property type="entry name" value="D-LACTATE DEHYDROGENASE"/>
    <property type="match status" value="1"/>
</dbReference>
<comment type="cofactor">
    <cofactor evidence="1">
        <name>FAD</name>
        <dbReference type="ChEBI" id="CHEBI:57692"/>
    </cofactor>
</comment>
<dbReference type="InterPro" id="IPR016169">
    <property type="entry name" value="FAD-bd_PCMH_sub2"/>
</dbReference>
<evidence type="ECO:0000256" key="7">
    <source>
        <dbReference type="ARBA" id="ARBA00038897"/>
    </source>
</evidence>
<evidence type="ECO:0000256" key="5">
    <source>
        <dbReference type="ARBA" id="ARBA00022946"/>
    </source>
</evidence>
<keyword evidence="5" id="KW-0809">Transit peptide</keyword>
<dbReference type="GO" id="GO:0071949">
    <property type="term" value="F:FAD binding"/>
    <property type="evidence" value="ECO:0007669"/>
    <property type="project" value="InterPro"/>
</dbReference>
<dbReference type="InterPro" id="IPR016164">
    <property type="entry name" value="FAD-linked_Oxase-like_C"/>
</dbReference>
<dbReference type="InterPro" id="IPR036318">
    <property type="entry name" value="FAD-bd_PCMH-like_sf"/>
</dbReference>
<dbReference type="Pfam" id="PF01565">
    <property type="entry name" value="FAD_binding_4"/>
    <property type="match status" value="1"/>
</dbReference>
<keyword evidence="3" id="KW-0285">Flavoprotein</keyword>
<dbReference type="AlphaFoldDB" id="A0A1H7X395"/>
<dbReference type="PROSITE" id="PS51387">
    <property type="entry name" value="FAD_PCMH"/>
    <property type="match status" value="1"/>
</dbReference>
<evidence type="ECO:0000313" key="9">
    <source>
        <dbReference type="EMBL" id="SEM27558.1"/>
    </source>
</evidence>
<dbReference type="Gene3D" id="3.30.465.10">
    <property type="match status" value="1"/>
</dbReference>
<dbReference type="Gene3D" id="1.10.45.10">
    <property type="entry name" value="Vanillyl-alcohol Oxidase, Chain A, domain 4"/>
    <property type="match status" value="1"/>
</dbReference>
<evidence type="ECO:0000259" key="8">
    <source>
        <dbReference type="PROSITE" id="PS51387"/>
    </source>
</evidence>
<dbReference type="GO" id="GO:0008720">
    <property type="term" value="F:D-lactate dehydrogenase (NAD+) activity"/>
    <property type="evidence" value="ECO:0007669"/>
    <property type="project" value="TreeGrafter"/>
</dbReference>
<comment type="similarity">
    <text evidence="2">Belongs to the FAD-binding oxidoreductase/transferase type 4 family.</text>
</comment>
<dbReference type="GO" id="GO:1903457">
    <property type="term" value="P:lactate catabolic process"/>
    <property type="evidence" value="ECO:0007669"/>
    <property type="project" value="TreeGrafter"/>
</dbReference>
<dbReference type="FunFam" id="3.30.70.2740:FF:000001">
    <property type="entry name" value="D-lactate dehydrogenase mitochondrial"/>
    <property type="match status" value="1"/>
</dbReference>
<dbReference type="EMBL" id="FOAN01000009">
    <property type="protein sequence ID" value="SEM27558.1"/>
    <property type="molecule type" value="Genomic_DNA"/>
</dbReference>
<keyword evidence="10" id="KW-1185">Reference proteome</keyword>
<reference evidence="10" key="1">
    <citation type="submission" date="2016-10" db="EMBL/GenBank/DDBJ databases">
        <authorList>
            <person name="Varghese N."/>
            <person name="Submissions S."/>
        </authorList>
    </citation>
    <scope>NUCLEOTIDE SEQUENCE [LARGE SCALE GENOMIC DNA]</scope>
    <source>
        <strain evidence="10">LMG 26383,CCUG 61248,R- 45681</strain>
    </source>
</reference>
<dbReference type="InterPro" id="IPR006094">
    <property type="entry name" value="Oxid_FAD_bind_N"/>
</dbReference>
<dbReference type="Gene3D" id="3.30.70.2740">
    <property type="match status" value="1"/>
</dbReference>
<dbReference type="EC" id="1.1.2.4" evidence="7"/>
<evidence type="ECO:0000256" key="1">
    <source>
        <dbReference type="ARBA" id="ARBA00001974"/>
    </source>
</evidence>